<name>A0ABP1F2E0_9FLAO</name>
<keyword evidence="3" id="KW-1185">Reference proteome</keyword>
<dbReference type="Proteomes" id="UP001497527">
    <property type="component" value="Unassembled WGS sequence"/>
</dbReference>
<comment type="caution">
    <text evidence="2">The sequence shown here is derived from an EMBL/GenBank/DDBJ whole genome shotgun (WGS) entry which is preliminary data.</text>
</comment>
<organism evidence="2 3">
    <name type="scientific">Tenacibaculum polynesiense</name>
    <dbReference type="NCBI Taxonomy" id="3137857"/>
    <lineage>
        <taxon>Bacteria</taxon>
        <taxon>Pseudomonadati</taxon>
        <taxon>Bacteroidota</taxon>
        <taxon>Flavobacteriia</taxon>
        <taxon>Flavobacteriales</taxon>
        <taxon>Flavobacteriaceae</taxon>
        <taxon>Tenacibaculum</taxon>
    </lineage>
</organism>
<dbReference type="Pfam" id="PF12867">
    <property type="entry name" value="DinB_2"/>
    <property type="match status" value="1"/>
</dbReference>
<dbReference type="EMBL" id="CAXJIO010000011">
    <property type="protein sequence ID" value="CAL2102480.1"/>
    <property type="molecule type" value="Genomic_DNA"/>
</dbReference>
<protein>
    <submittedName>
        <fullName evidence="2">DinB family protein</fullName>
    </submittedName>
</protein>
<sequence length="173" mass="20023">MKFSIDKGLEVLEKTPNTLINLLENLSDEWIYANEGENTWSPFDVLGHLIHGEKTDWIPRLKIILFEDHKHFVPFDRFAQFELSQGKSLTDLLIEFKKLRKENIRYLHSLNLSVNQLQLTGIHPEFGTVTASELLAAWVVHDLGHIAQVSRTMAKQYKEATGPWPKYLTILNK</sequence>
<dbReference type="RefSeq" id="WP_348715771.1">
    <property type="nucleotide sequence ID" value="NZ_CAXJIO010000011.1"/>
</dbReference>
<reference evidence="2 3" key="1">
    <citation type="submission" date="2024-05" db="EMBL/GenBank/DDBJ databases">
        <authorList>
            <person name="Duchaud E."/>
        </authorList>
    </citation>
    <scope>NUCLEOTIDE SEQUENCE [LARGE SCALE GENOMIC DNA]</scope>
    <source>
        <strain evidence="2">Ena-SAMPLE-TAB-13-05-2024-13:56:06:370-140308</strain>
    </source>
</reference>
<dbReference type="InterPro" id="IPR034660">
    <property type="entry name" value="DinB/YfiT-like"/>
</dbReference>
<dbReference type="SUPFAM" id="SSF109854">
    <property type="entry name" value="DinB/YfiT-like putative metalloenzymes"/>
    <property type="match status" value="1"/>
</dbReference>
<dbReference type="Gene3D" id="1.20.120.450">
    <property type="entry name" value="dinb family like domain"/>
    <property type="match status" value="1"/>
</dbReference>
<evidence type="ECO:0000313" key="3">
    <source>
        <dbReference type="Proteomes" id="UP001497527"/>
    </source>
</evidence>
<gene>
    <name evidence="2" type="ORF">T190423A01A_20231</name>
</gene>
<accession>A0ABP1F2E0</accession>
<evidence type="ECO:0000313" key="2">
    <source>
        <dbReference type="EMBL" id="CAL2102480.1"/>
    </source>
</evidence>
<feature type="domain" description="DinB-like" evidence="1">
    <location>
        <begin position="12"/>
        <end position="149"/>
    </location>
</feature>
<evidence type="ECO:0000259" key="1">
    <source>
        <dbReference type="Pfam" id="PF12867"/>
    </source>
</evidence>
<proteinExistence type="predicted"/>
<dbReference type="InterPro" id="IPR024775">
    <property type="entry name" value="DinB-like"/>
</dbReference>